<gene>
    <name evidence="1" type="ORF">CDAR_558111</name>
</gene>
<organism evidence="1 2">
    <name type="scientific">Caerostris darwini</name>
    <dbReference type="NCBI Taxonomy" id="1538125"/>
    <lineage>
        <taxon>Eukaryota</taxon>
        <taxon>Metazoa</taxon>
        <taxon>Ecdysozoa</taxon>
        <taxon>Arthropoda</taxon>
        <taxon>Chelicerata</taxon>
        <taxon>Arachnida</taxon>
        <taxon>Araneae</taxon>
        <taxon>Araneomorphae</taxon>
        <taxon>Entelegynae</taxon>
        <taxon>Araneoidea</taxon>
        <taxon>Araneidae</taxon>
        <taxon>Caerostris</taxon>
    </lineage>
</organism>
<keyword evidence="2" id="KW-1185">Reference proteome</keyword>
<protein>
    <submittedName>
        <fullName evidence="1">Uncharacterized protein</fullName>
    </submittedName>
</protein>
<dbReference type="EMBL" id="BPLQ01005721">
    <property type="protein sequence ID" value="GIY16763.1"/>
    <property type="molecule type" value="Genomic_DNA"/>
</dbReference>
<proteinExistence type="predicted"/>
<comment type="caution">
    <text evidence="1">The sequence shown here is derived from an EMBL/GenBank/DDBJ whole genome shotgun (WGS) entry which is preliminary data.</text>
</comment>
<accession>A0AAV4R376</accession>
<evidence type="ECO:0000313" key="1">
    <source>
        <dbReference type="EMBL" id="GIY16763.1"/>
    </source>
</evidence>
<dbReference type="AlphaFoldDB" id="A0AAV4R376"/>
<sequence>MTHSRAVDKNRRRVAAVLGALQATMDPILFTGAVINQREYSLRSTWPCTYKLIPLPDFFFYGPVFTHGEPVVRGSQKLPFTSAPRK</sequence>
<name>A0AAV4R376_9ARAC</name>
<dbReference type="Proteomes" id="UP001054837">
    <property type="component" value="Unassembled WGS sequence"/>
</dbReference>
<reference evidence="1 2" key="1">
    <citation type="submission" date="2021-06" db="EMBL/GenBank/DDBJ databases">
        <title>Caerostris darwini draft genome.</title>
        <authorList>
            <person name="Kono N."/>
            <person name="Arakawa K."/>
        </authorList>
    </citation>
    <scope>NUCLEOTIDE SEQUENCE [LARGE SCALE GENOMIC DNA]</scope>
</reference>
<evidence type="ECO:0000313" key="2">
    <source>
        <dbReference type="Proteomes" id="UP001054837"/>
    </source>
</evidence>